<evidence type="ECO:0000259" key="14">
    <source>
        <dbReference type="Pfam" id="PF01490"/>
    </source>
</evidence>
<keyword evidence="11" id="KW-0927">Auxin signaling pathway</keyword>
<evidence type="ECO:0000256" key="4">
    <source>
        <dbReference type="ARBA" id="ARBA00022448"/>
    </source>
</evidence>
<feature type="non-terminal residue" evidence="15">
    <location>
        <position position="1"/>
    </location>
</feature>
<reference evidence="15" key="1">
    <citation type="submission" date="2018-05" db="EMBL/GenBank/DDBJ databases">
        <title>Draft genome of Mucuna pruriens seed.</title>
        <authorList>
            <person name="Nnadi N.E."/>
            <person name="Vos R."/>
            <person name="Hasami M.H."/>
            <person name="Devisetty U.K."/>
            <person name="Aguiy J.C."/>
        </authorList>
    </citation>
    <scope>NUCLEOTIDE SEQUENCE [LARGE SCALE GENOMIC DNA]</scope>
    <source>
        <strain evidence="15">JCA_2017</strain>
    </source>
</reference>
<keyword evidence="6 13" id="KW-0812">Transmembrane</keyword>
<keyword evidence="8" id="KW-0029">Amino-acid transport</keyword>
<dbReference type="OrthoDB" id="40134at2759"/>
<evidence type="ECO:0000256" key="10">
    <source>
        <dbReference type="ARBA" id="ARBA00023136"/>
    </source>
</evidence>
<dbReference type="GO" id="GO:0012505">
    <property type="term" value="C:endomembrane system"/>
    <property type="evidence" value="ECO:0007669"/>
    <property type="project" value="UniProtKB-SubCell"/>
</dbReference>
<keyword evidence="9 13" id="KW-1133">Transmembrane helix</keyword>
<feature type="transmembrane region" description="Helical" evidence="13">
    <location>
        <begin position="20"/>
        <end position="41"/>
    </location>
</feature>
<accession>A0A371E660</accession>
<dbReference type="Proteomes" id="UP000257109">
    <property type="component" value="Unassembled WGS sequence"/>
</dbReference>
<dbReference type="GO" id="GO:0005886">
    <property type="term" value="C:plasma membrane"/>
    <property type="evidence" value="ECO:0007669"/>
    <property type="project" value="UniProtKB-SubCell"/>
</dbReference>
<keyword evidence="10 13" id="KW-0472">Membrane</keyword>
<dbReference type="EMBL" id="QJKJ01016112">
    <property type="protein sequence ID" value="RDX61483.1"/>
    <property type="molecule type" value="Genomic_DNA"/>
</dbReference>
<proteinExistence type="inferred from homology"/>
<feature type="transmembrane region" description="Helical" evidence="13">
    <location>
        <begin position="302"/>
        <end position="322"/>
    </location>
</feature>
<evidence type="ECO:0000256" key="12">
    <source>
        <dbReference type="ARBA" id="ARBA00045588"/>
    </source>
</evidence>
<evidence type="ECO:0000256" key="13">
    <source>
        <dbReference type="SAM" id="Phobius"/>
    </source>
</evidence>
<evidence type="ECO:0000256" key="6">
    <source>
        <dbReference type="ARBA" id="ARBA00022692"/>
    </source>
</evidence>
<keyword evidence="5" id="KW-1003">Cell membrane</keyword>
<dbReference type="GO" id="GO:0006865">
    <property type="term" value="P:amino acid transport"/>
    <property type="evidence" value="ECO:0007669"/>
    <property type="project" value="UniProtKB-KW"/>
</dbReference>
<feature type="domain" description="Amino acid transporter transmembrane" evidence="14">
    <location>
        <begin position="18"/>
        <end position="323"/>
    </location>
</feature>
<dbReference type="PANTHER" id="PTHR48017">
    <property type="entry name" value="OS05G0424000 PROTEIN-RELATED"/>
    <property type="match status" value="1"/>
</dbReference>
<comment type="function">
    <text evidence="12">Carrier protein involved in proton-driven auxin influx. Mediates the formation of auxin gradient from developing leaves (site of auxin biosynthesis) to tips by contributing to the loading of auxin in vascular tissues and facilitating acropetal (base to tip) auxin transport within inner tissues of the root apex, and basipetal (tip to base) auxin transport within outer tissues of the root apex. May be involved in lateral roots and nodules formation.</text>
</comment>
<evidence type="ECO:0000313" key="15">
    <source>
        <dbReference type="EMBL" id="RDX61483.1"/>
    </source>
</evidence>
<dbReference type="InterPro" id="IPR013057">
    <property type="entry name" value="AA_transpt_TM"/>
</dbReference>
<dbReference type="Pfam" id="PF01490">
    <property type="entry name" value="Aa_trans"/>
    <property type="match status" value="1"/>
</dbReference>
<sequence>MTFAKKLGTLAVPAYSRNVLTATTHIVTVVVGAGVLALAWAMAQLGWIAGIAVMVLFACISIYTYNLIADCYRFPDPVNGKRNYNYMQAVDAYLGGTMHVLCGLIQYGKLAGLTVGYTITTSTSLVAIRKVICFHERGHGPYCKFSNNPYMIAFGILQILLSQIPNFHHLTYLSIVAAVTSFAYALIGSGLSLAIVLSGKGEATHIFGNKVGPELSESDKVWRVFNALGNIALACSYATVVYDIMDTLKSYPAECKQMKKANILGITAMTILFLLCGGLGYAAFGNDTPGNILTGFGFYEPFWLVALGNACIVIHMVGAYQVPSSYLSIYI</sequence>
<feature type="transmembrane region" description="Helical" evidence="13">
    <location>
        <begin position="263"/>
        <end position="282"/>
    </location>
</feature>
<evidence type="ECO:0000256" key="9">
    <source>
        <dbReference type="ARBA" id="ARBA00022989"/>
    </source>
</evidence>
<evidence type="ECO:0000256" key="3">
    <source>
        <dbReference type="ARBA" id="ARBA00005590"/>
    </source>
</evidence>
<keyword evidence="4" id="KW-0813">Transport</keyword>
<dbReference type="STRING" id="157652.A0A371E660"/>
<evidence type="ECO:0000313" key="16">
    <source>
        <dbReference type="Proteomes" id="UP000257109"/>
    </source>
</evidence>
<dbReference type="GO" id="GO:0009734">
    <property type="term" value="P:auxin-activated signaling pathway"/>
    <property type="evidence" value="ECO:0007669"/>
    <property type="project" value="UniProtKB-KW"/>
</dbReference>
<gene>
    <name evidence="15" type="primary">AAP1</name>
    <name evidence="15" type="ORF">CR513_60282</name>
</gene>
<comment type="similarity">
    <text evidence="3">Belongs to the amino acid/polyamine transporter 2 family. Amino acid/auxin permease (AAAP) (TC 2.A.18.1) subfamily.</text>
</comment>
<keyword evidence="16" id="KW-1185">Reference proteome</keyword>
<organism evidence="15 16">
    <name type="scientific">Mucuna pruriens</name>
    <name type="common">Velvet bean</name>
    <name type="synonym">Dolichos pruriens</name>
    <dbReference type="NCBI Taxonomy" id="157652"/>
    <lineage>
        <taxon>Eukaryota</taxon>
        <taxon>Viridiplantae</taxon>
        <taxon>Streptophyta</taxon>
        <taxon>Embryophyta</taxon>
        <taxon>Tracheophyta</taxon>
        <taxon>Spermatophyta</taxon>
        <taxon>Magnoliopsida</taxon>
        <taxon>eudicotyledons</taxon>
        <taxon>Gunneridae</taxon>
        <taxon>Pentapetalae</taxon>
        <taxon>rosids</taxon>
        <taxon>fabids</taxon>
        <taxon>Fabales</taxon>
        <taxon>Fabaceae</taxon>
        <taxon>Papilionoideae</taxon>
        <taxon>50 kb inversion clade</taxon>
        <taxon>NPAAA clade</taxon>
        <taxon>indigoferoid/millettioid clade</taxon>
        <taxon>Phaseoleae</taxon>
        <taxon>Mucuna</taxon>
    </lineage>
</organism>
<evidence type="ECO:0000256" key="7">
    <source>
        <dbReference type="ARBA" id="ARBA00022847"/>
    </source>
</evidence>
<feature type="transmembrane region" description="Helical" evidence="13">
    <location>
        <begin position="47"/>
        <end position="68"/>
    </location>
</feature>
<keyword evidence="7" id="KW-0769">Symport</keyword>
<feature type="transmembrane region" description="Helical" evidence="13">
    <location>
        <begin position="170"/>
        <end position="197"/>
    </location>
</feature>
<evidence type="ECO:0000256" key="8">
    <source>
        <dbReference type="ARBA" id="ARBA00022970"/>
    </source>
</evidence>
<evidence type="ECO:0000256" key="11">
    <source>
        <dbReference type="ARBA" id="ARBA00023294"/>
    </source>
</evidence>
<evidence type="ECO:0000256" key="2">
    <source>
        <dbReference type="ARBA" id="ARBA00004236"/>
    </source>
</evidence>
<name>A0A371E660_MUCPR</name>
<dbReference type="AlphaFoldDB" id="A0A371E660"/>
<comment type="caution">
    <text evidence="15">The sequence shown here is derived from an EMBL/GenBank/DDBJ whole genome shotgun (WGS) entry which is preliminary data.</text>
</comment>
<comment type="subcellular location">
    <subcellularLocation>
        <location evidence="2">Cell membrane</location>
    </subcellularLocation>
    <subcellularLocation>
        <location evidence="1">Endomembrane system</location>
        <topology evidence="1">Multi-pass membrane protein</topology>
    </subcellularLocation>
</comment>
<evidence type="ECO:0000256" key="1">
    <source>
        <dbReference type="ARBA" id="ARBA00004127"/>
    </source>
</evidence>
<protein>
    <submittedName>
        <fullName evidence="15">Amino acid permease 1</fullName>
    </submittedName>
</protein>
<evidence type="ECO:0000256" key="5">
    <source>
        <dbReference type="ARBA" id="ARBA00022475"/>
    </source>
</evidence>
<dbReference type="GO" id="GO:0015293">
    <property type="term" value="F:symporter activity"/>
    <property type="evidence" value="ECO:0007669"/>
    <property type="project" value="UniProtKB-KW"/>
</dbReference>